<protein>
    <submittedName>
        <fullName evidence="1">Uncharacterized protein</fullName>
    </submittedName>
</protein>
<name>A0A7U4GHZ9_YEREN</name>
<dbReference type="KEGG" id="yel:LC20_04544"/>
<dbReference type="InterPro" id="IPR025975">
    <property type="entry name" value="Polysacc_lyase"/>
</dbReference>
<dbReference type="EMBL" id="CP007448">
    <property type="protein sequence ID" value="AHM75797.1"/>
    <property type="molecule type" value="Genomic_DNA"/>
</dbReference>
<reference evidence="1 2" key="1">
    <citation type="submission" date="2017-11" db="EMBL/GenBank/DDBJ databases">
        <title>The complete genome sequence and comparative genome analysis of Yersinia enterocolitica strain LC20.</title>
        <authorList>
            <person name="Shi G."/>
            <person name="Su M."/>
            <person name="Liang J."/>
            <person name="Gu W."/>
            <person name="Xiao Y."/>
            <person name="Zhang Z."/>
            <person name="Qiu H."/>
            <person name="Duan R."/>
            <person name="Zhang Z."/>
            <person name="Li Y."/>
            <person name="Zhang X."/>
            <person name="Ling Y."/>
            <person name="Song L."/>
            <person name="Chen M."/>
            <person name="Zhao Y."/>
            <person name="Wu J."/>
            <person name="Jing H."/>
            <person name="Xiao J."/>
            <person name="Wang X."/>
        </authorList>
    </citation>
    <scope>NUCLEOTIDE SEQUENCE [LARGE SCALE GENOMIC DNA]</scope>
    <source>
        <strain evidence="1 2">LC20</strain>
    </source>
</reference>
<organism evidence="1 2">
    <name type="scientific">Yersinia enterocolitica LC20</name>
    <dbReference type="NCBI Taxonomy" id="1443113"/>
    <lineage>
        <taxon>Bacteria</taxon>
        <taxon>Pseudomonadati</taxon>
        <taxon>Pseudomonadota</taxon>
        <taxon>Gammaproteobacteria</taxon>
        <taxon>Enterobacterales</taxon>
        <taxon>Yersiniaceae</taxon>
        <taxon>Yersinia</taxon>
    </lineage>
</organism>
<accession>A0A7U4GHZ9</accession>
<dbReference type="Proteomes" id="UP000230961">
    <property type="component" value="Chromosome"/>
</dbReference>
<dbReference type="AlphaFoldDB" id="A0A7U4GHZ9"/>
<dbReference type="Pfam" id="PF14099">
    <property type="entry name" value="Polysacc_lyase"/>
    <property type="match status" value="1"/>
</dbReference>
<evidence type="ECO:0000313" key="1">
    <source>
        <dbReference type="EMBL" id="AHM75797.1"/>
    </source>
</evidence>
<sequence>MSTAEICSKDAINSESIKGEKIRSRIHRFDKGDIDALAGYSISMNTHSQNWHHQGNTTPSEAEREKKKAIELQNISIQQKEDSYKNDKELTFFLPKEKGNYRSEISATGAIKIDSESSYSFDFKATSLPNDLIIYQIRELGGSMKTLGGDRPSFALRIKQDGALMCTFNSVHQSNLPTEANDNTFQNESILLKNIELGKYYNIKIGTIMERNHPEIKISIDNELIFQRDTPFGALDSKTFYSKYGAYAAQQKNKEGSSDSEVSFDNIKEVHYQYSPQIIAIENTCPSSLIENNLLPDAIAAFNVDEHEVTPLSHGSLPIMPEAATITAALIL</sequence>
<dbReference type="Gene3D" id="2.60.120.200">
    <property type="match status" value="1"/>
</dbReference>
<evidence type="ECO:0000313" key="2">
    <source>
        <dbReference type="Proteomes" id="UP000230961"/>
    </source>
</evidence>
<proteinExistence type="predicted"/>
<gene>
    <name evidence="1" type="ORF">LC20_04544</name>
</gene>